<comment type="caution">
    <text evidence="1">The sequence shown here is derived from an EMBL/GenBank/DDBJ whole genome shotgun (WGS) entry which is preliminary data.</text>
</comment>
<reference evidence="1" key="1">
    <citation type="journal article" date="2014" name="Front. Microbiol.">
        <title>High frequency of phylogenetically diverse reductive dehalogenase-homologous genes in deep subseafloor sedimentary metagenomes.</title>
        <authorList>
            <person name="Kawai M."/>
            <person name="Futagami T."/>
            <person name="Toyoda A."/>
            <person name="Takaki Y."/>
            <person name="Nishi S."/>
            <person name="Hori S."/>
            <person name="Arai W."/>
            <person name="Tsubouchi T."/>
            <person name="Morono Y."/>
            <person name="Uchiyama I."/>
            <person name="Ito T."/>
            <person name="Fujiyama A."/>
            <person name="Inagaki F."/>
            <person name="Takami H."/>
        </authorList>
    </citation>
    <scope>NUCLEOTIDE SEQUENCE</scope>
    <source>
        <strain evidence="1">Expedition CK06-06</strain>
    </source>
</reference>
<feature type="non-terminal residue" evidence="1">
    <location>
        <position position="45"/>
    </location>
</feature>
<dbReference type="AlphaFoldDB" id="X1BF30"/>
<gene>
    <name evidence="1" type="ORF">S01H4_29429</name>
</gene>
<proteinExistence type="predicted"/>
<organism evidence="1">
    <name type="scientific">marine sediment metagenome</name>
    <dbReference type="NCBI Taxonomy" id="412755"/>
    <lineage>
        <taxon>unclassified sequences</taxon>
        <taxon>metagenomes</taxon>
        <taxon>ecological metagenomes</taxon>
    </lineage>
</organism>
<evidence type="ECO:0000313" key="1">
    <source>
        <dbReference type="EMBL" id="GAG79822.1"/>
    </source>
</evidence>
<sequence length="45" mass="5110">ASLLLIIVGITTGYYYEFYGIKEFIDVTILEFTEGLEEISTTVDE</sequence>
<feature type="non-terminal residue" evidence="1">
    <location>
        <position position="1"/>
    </location>
</feature>
<dbReference type="EMBL" id="BART01015054">
    <property type="protein sequence ID" value="GAG79822.1"/>
    <property type="molecule type" value="Genomic_DNA"/>
</dbReference>
<protein>
    <submittedName>
        <fullName evidence="1">Uncharacterized protein</fullName>
    </submittedName>
</protein>
<name>X1BF30_9ZZZZ</name>
<accession>X1BF30</accession>